<accession>A0A8T0PYP7</accession>
<evidence type="ECO:0000256" key="1">
    <source>
        <dbReference type="SAM" id="MobiDB-lite"/>
    </source>
</evidence>
<comment type="caution">
    <text evidence="2">The sequence shown here is derived from an EMBL/GenBank/DDBJ whole genome shotgun (WGS) entry which is preliminary data.</text>
</comment>
<dbReference type="EMBL" id="CM029050">
    <property type="protein sequence ID" value="KAG2566205.1"/>
    <property type="molecule type" value="Genomic_DNA"/>
</dbReference>
<feature type="region of interest" description="Disordered" evidence="1">
    <location>
        <begin position="40"/>
        <end position="62"/>
    </location>
</feature>
<sequence length="85" mass="9070">MRAHAAAMTGFGDNARTPTAAMTVLALHHLGVDCIGTGRRRSRYRRSRPTRRCHPQDHQREEPGAACCSACCSAVEPEGASPPAA</sequence>
<dbReference type="AlphaFoldDB" id="A0A8T0PYP7"/>
<gene>
    <name evidence="2" type="ORF">PVAP13_7NG206900</name>
</gene>
<keyword evidence="3" id="KW-1185">Reference proteome</keyword>
<name>A0A8T0PYP7_PANVG</name>
<proteinExistence type="predicted"/>
<evidence type="ECO:0000313" key="2">
    <source>
        <dbReference type="EMBL" id="KAG2566205.1"/>
    </source>
</evidence>
<reference evidence="2" key="1">
    <citation type="submission" date="2020-05" db="EMBL/GenBank/DDBJ databases">
        <title>WGS assembly of Panicum virgatum.</title>
        <authorList>
            <person name="Lovell J.T."/>
            <person name="Jenkins J."/>
            <person name="Shu S."/>
            <person name="Juenger T.E."/>
            <person name="Schmutz J."/>
        </authorList>
    </citation>
    <scope>NUCLEOTIDE SEQUENCE</scope>
    <source>
        <strain evidence="2">AP13</strain>
    </source>
</reference>
<dbReference type="Proteomes" id="UP000823388">
    <property type="component" value="Chromosome 7N"/>
</dbReference>
<evidence type="ECO:0000313" key="3">
    <source>
        <dbReference type="Proteomes" id="UP000823388"/>
    </source>
</evidence>
<protein>
    <submittedName>
        <fullName evidence="2">Uncharacterized protein</fullName>
    </submittedName>
</protein>
<organism evidence="2 3">
    <name type="scientific">Panicum virgatum</name>
    <name type="common">Blackwell switchgrass</name>
    <dbReference type="NCBI Taxonomy" id="38727"/>
    <lineage>
        <taxon>Eukaryota</taxon>
        <taxon>Viridiplantae</taxon>
        <taxon>Streptophyta</taxon>
        <taxon>Embryophyta</taxon>
        <taxon>Tracheophyta</taxon>
        <taxon>Spermatophyta</taxon>
        <taxon>Magnoliopsida</taxon>
        <taxon>Liliopsida</taxon>
        <taxon>Poales</taxon>
        <taxon>Poaceae</taxon>
        <taxon>PACMAD clade</taxon>
        <taxon>Panicoideae</taxon>
        <taxon>Panicodae</taxon>
        <taxon>Paniceae</taxon>
        <taxon>Panicinae</taxon>
        <taxon>Panicum</taxon>
        <taxon>Panicum sect. Hiantes</taxon>
    </lineage>
</organism>
<feature type="compositionally biased region" description="Basic residues" evidence="1">
    <location>
        <begin position="40"/>
        <end position="53"/>
    </location>
</feature>